<dbReference type="GO" id="GO:0000124">
    <property type="term" value="C:SAGA complex"/>
    <property type="evidence" value="ECO:0007669"/>
    <property type="project" value="UniProtKB-ARBA"/>
</dbReference>
<evidence type="ECO:0000256" key="4">
    <source>
        <dbReference type="ARBA" id="ARBA00023242"/>
    </source>
</evidence>
<dbReference type="Pfam" id="PF12767">
    <property type="entry name" value="SAGA-Tad1"/>
    <property type="match status" value="1"/>
</dbReference>
<feature type="compositionally biased region" description="Low complexity" evidence="5">
    <location>
        <begin position="415"/>
        <end position="430"/>
    </location>
</feature>
<comment type="subcellular location">
    <subcellularLocation>
        <location evidence="1">Nucleus</location>
    </subcellularLocation>
</comment>
<dbReference type="KEGG" id="dha:DEHA2D11594g"/>
<dbReference type="PANTHER" id="PTHR21277">
    <property type="entry name" value="TRANSCRIPTIONAL ADAPTER 1"/>
    <property type="match status" value="1"/>
</dbReference>
<keyword evidence="2" id="KW-0805">Transcription regulation</keyword>
<proteinExistence type="predicted"/>
<evidence type="ECO:0000313" key="6">
    <source>
        <dbReference type="EMBL" id="CAG87132.2"/>
    </source>
</evidence>
<dbReference type="OMA" id="NWLIKDI"/>
<evidence type="ECO:0000313" key="7">
    <source>
        <dbReference type="Proteomes" id="UP000000599"/>
    </source>
</evidence>
<dbReference type="VEuPathDB" id="FungiDB:DEHA2D11594g"/>
<evidence type="ECO:0000256" key="5">
    <source>
        <dbReference type="SAM" id="MobiDB-lite"/>
    </source>
</evidence>
<dbReference type="InParanoid" id="Q6BS49"/>
<evidence type="ECO:0000256" key="3">
    <source>
        <dbReference type="ARBA" id="ARBA00023163"/>
    </source>
</evidence>
<dbReference type="AlphaFoldDB" id="Q6BS49"/>
<keyword evidence="4" id="KW-0539">Nucleus</keyword>
<keyword evidence="7" id="KW-1185">Reference proteome</keyword>
<organism evidence="6 7">
    <name type="scientific">Debaryomyces hansenii (strain ATCC 36239 / CBS 767 / BCRC 21394 / JCM 1990 / NBRC 0083 / IGC 2968)</name>
    <name type="common">Yeast</name>
    <name type="synonym">Torulaspora hansenii</name>
    <dbReference type="NCBI Taxonomy" id="284592"/>
    <lineage>
        <taxon>Eukaryota</taxon>
        <taxon>Fungi</taxon>
        <taxon>Dikarya</taxon>
        <taxon>Ascomycota</taxon>
        <taxon>Saccharomycotina</taxon>
        <taxon>Pichiomycetes</taxon>
        <taxon>Debaryomycetaceae</taxon>
        <taxon>Debaryomyces</taxon>
    </lineage>
</organism>
<dbReference type="HOGENOM" id="CLU_033254_0_0_1"/>
<dbReference type="PANTHER" id="PTHR21277:SF5">
    <property type="entry name" value="TRANSCRIPTIONAL ADAPTER 1"/>
    <property type="match status" value="1"/>
</dbReference>
<dbReference type="GO" id="GO:0005634">
    <property type="term" value="C:nucleus"/>
    <property type="evidence" value="ECO:0007669"/>
    <property type="project" value="UniProtKB-SubCell"/>
</dbReference>
<dbReference type="GeneID" id="2901718"/>
<evidence type="ECO:0000256" key="1">
    <source>
        <dbReference type="ARBA" id="ARBA00004123"/>
    </source>
</evidence>
<evidence type="ECO:0000256" key="2">
    <source>
        <dbReference type="ARBA" id="ARBA00023015"/>
    </source>
</evidence>
<sequence>MSSTSTPAEALTSKSSKRVELETLIREFQTKLGSDWDKYHESLSLFLVGKLSRPELIHNITPILKNGLRKYHNKLLLLNFSNSLKDGPLDLQSEFASFWNKKANKTKNIRSSQYEKFKQNIMGLPVKERRRIKNITRESGKKGKLNASITLTRHALLPKIPMIQDTAQQQLQVNNLVQWQQDVVNGINTPIATENYEIPDYDNLSRRILMTMREYGLTGGLSTEVLEMVLLGLDAHLKNIIESAIDVTRYRENKYTTNDFISTTLNSMQPFNSNENVKKRKADSEMDNEKKRKVTLNINDLFDTFEMFPHLIEPSGPKLRLSNIMLQNDDMVSTDYDYELPPRLEPVVEPIANGILKKETPVNKSNGSLHIESKENENKPDTKPSHVIKSDTNMDKADGSSASQKEGSQQSKEVTNNSQQPTTQTQTTSQKLPLPDVHAGTTDELKWMLHDLISTM</sequence>
<dbReference type="CDD" id="cd22933">
    <property type="entry name" value="HFD_HFI1"/>
    <property type="match status" value="1"/>
</dbReference>
<dbReference type="EMBL" id="CR382136">
    <property type="protein sequence ID" value="CAG87132.2"/>
    <property type="molecule type" value="Genomic_DNA"/>
</dbReference>
<dbReference type="eggNOG" id="ENOG502RX84">
    <property type="taxonomic scope" value="Eukaryota"/>
</dbReference>
<feature type="region of interest" description="Disordered" evidence="5">
    <location>
        <begin position="358"/>
        <end position="439"/>
    </location>
</feature>
<reference evidence="6 7" key="1">
    <citation type="journal article" date="2004" name="Nature">
        <title>Genome evolution in yeasts.</title>
        <authorList>
            <consortium name="Genolevures"/>
            <person name="Dujon B."/>
            <person name="Sherman D."/>
            <person name="Fischer G."/>
            <person name="Durrens P."/>
            <person name="Casaregola S."/>
            <person name="Lafontaine I."/>
            <person name="de Montigny J."/>
            <person name="Marck C."/>
            <person name="Neuveglise C."/>
            <person name="Talla E."/>
            <person name="Goffard N."/>
            <person name="Frangeul L."/>
            <person name="Aigle M."/>
            <person name="Anthouard V."/>
            <person name="Babour A."/>
            <person name="Barbe V."/>
            <person name="Barnay S."/>
            <person name="Blanchin S."/>
            <person name="Beckerich J.M."/>
            <person name="Beyne E."/>
            <person name="Bleykasten C."/>
            <person name="Boisrame A."/>
            <person name="Boyer J."/>
            <person name="Cattolico L."/>
            <person name="Confanioleri F."/>
            <person name="de Daruvar A."/>
            <person name="Despons L."/>
            <person name="Fabre E."/>
            <person name="Fairhead C."/>
            <person name="Ferry-Dumazet H."/>
            <person name="Groppi A."/>
            <person name="Hantraye F."/>
            <person name="Hennequin C."/>
            <person name="Jauniaux N."/>
            <person name="Joyet P."/>
            <person name="Kachouri R."/>
            <person name="Kerrest A."/>
            <person name="Koszul R."/>
            <person name="Lemaire M."/>
            <person name="Lesur I."/>
            <person name="Ma L."/>
            <person name="Muller H."/>
            <person name="Nicaud J.M."/>
            <person name="Nikolski M."/>
            <person name="Oztas S."/>
            <person name="Ozier-Kalogeropoulos O."/>
            <person name="Pellenz S."/>
            <person name="Potier S."/>
            <person name="Richard G.F."/>
            <person name="Straub M.L."/>
            <person name="Suleau A."/>
            <person name="Swennene D."/>
            <person name="Tekaia F."/>
            <person name="Wesolowski-Louvel M."/>
            <person name="Westhof E."/>
            <person name="Wirth B."/>
            <person name="Zeniou-Meyer M."/>
            <person name="Zivanovic I."/>
            <person name="Bolotin-Fukuhara M."/>
            <person name="Thierry A."/>
            <person name="Bouchier C."/>
            <person name="Caudron B."/>
            <person name="Scarpelli C."/>
            <person name="Gaillardin C."/>
            <person name="Weissenbach J."/>
            <person name="Wincker P."/>
            <person name="Souciet J.L."/>
        </authorList>
    </citation>
    <scope>NUCLEOTIDE SEQUENCE [LARGE SCALE GENOMIC DNA]</scope>
    <source>
        <strain evidence="7">ATCC 36239 / CBS 767 / BCRC 21394 / JCM 1990 / NBRC 0083 / IGC 2968</strain>
    </source>
</reference>
<dbReference type="InterPro" id="IPR024738">
    <property type="entry name" value="Hfi1/Tada1"/>
</dbReference>
<gene>
    <name evidence="6" type="ordered locus">DEHA2D11594g</name>
</gene>
<dbReference type="GO" id="GO:0003713">
    <property type="term" value="F:transcription coactivator activity"/>
    <property type="evidence" value="ECO:0007669"/>
    <property type="project" value="TreeGrafter"/>
</dbReference>
<dbReference type="Proteomes" id="UP000000599">
    <property type="component" value="Chromosome D"/>
</dbReference>
<dbReference type="GO" id="GO:0006357">
    <property type="term" value="P:regulation of transcription by RNA polymerase II"/>
    <property type="evidence" value="ECO:0007669"/>
    <property type="project" value="TreeGrafter"/>
</dbReference>
<feature type="compositionally biased region" description="Basic and acidic residues" evidence="5">
    <location>
        <begin position="371"/>
        <end position="398"/>
    </location>
</feature>
<keyword evidence="3" id="KW-0804">Transcription</keyword>
<accession>Q6BS49</accession>
<dbReference type="RefSeq" id="XP_458971.2">
    <property type="nucleotide sequence ID" value="XM_458971.1"/>
</dbReference>
<name>Q6BS49_DEBHA</name>
<feature type="compositionally biased region" description="Polar residues" evidence="5">
    <location>
        <begin position="400"/>
        <end position="414"/>
    </location>
</feature>
<dbReference type="OrthoDB" id="10264870at2759"/>
<dbReference type="STRING" id="284592.Q6BS49"/>
<dbReference type="FunCoup" id="Q6BS49">
    <property type="interactions" value="1226"/>
</dbReference>
<protein>
    <submittedName>
        <fullName evidence="6">DEHA2D11594p</fullName>
    </submittedName>
</protein>